<proteinExistence type="predicted"/>
<evidence type="ECO:0000313" key="1">
    <source>
        <dbReference type="EMBL" id="MDR7326714.1"/>
    </source>
</evidence>
<protein>
    <submittedName>
        <fullName evidence="1">Uncharacterized protein</fullName>
    </submittedName>
</protein>
<gene>
    <name evidence="1" type="ORF">J2S44_006964</name>
</gene>
<name>A0AAE4CZA5_9ACTN</name>
<dbReference type="EMBL" id="JAVDYC010000001">
    <property type="protein sequence ID" value="MDR7326714.1"/>
    <property type="molecule type" value="Genomic_DNA"/>
</dbReference>
<sequence length="132" mass="14605">MRYLTRPFAIGALRRGHGIEQFLGGVKIGGEPAIRWESISPMNGQYRISLHTVHDPDDDRVGDLANLISLDPVDEAYVGEGRELTLSEDAEEAMALAERLTDANPGRWVNHAVAGEEYMDYVGTRRNPARAT</sequence>
<dbReference type="AlphaFoldDB" id="A0AAE4CZA5"/>
<organism evidence="1 2">
    <name type="scientific">Catenuloplanes niger</name>
    <dbReference type="NCBI Taxonomy" id="587534"/>
    <lineage>
        <taxon>Bacteria</taxon>
        <taxon>Bacillati</taxon>
        <taxon>Actinomycetota</taxon>
        <taxon>Actinomycetes</taxon>
        <taxon>Micromonosporales</taxon>
        <taxon>Micromonosporaceae</taxon>
        <taxon>Catenuloplanes</taxon>
    </lineage>
</organism>
<evidence type="ECO:0000313" key="2">
    <source>
        <dbReference type="Proteomes" id="UP001183629"/>
    </source>
</evidence>
<comment type="caution">
    <text evidence="1">The sequence shown here is derived from an EMBL/GenBank/DDBJ whole genome shotgun (WGS) entry which is preliminary data.</text>
</comment>
<dbReference type="RefSeq" id="WP_310430172.1">
    <property type="nucleotide sequence ID" value="NZ_JAVDYC010000001.1"/>
</dbReference>
<dbReference type="Proteomes" id="UP001183629">
    <property type="component" value="Unassembled WGS sequence"/>
</dbReference>
<keyword evidence="2" id="KW-1185">Reference proteome</keyword>
<reference evidence="1 2" key="1">
    <citation type="submission" date="2023-07" db="EMBL/GenBank/DDBJ databases">
        <title>Sequencing the genomes of 1000 actinobacteria strains.</title>
        <authorList>
            <person name="Klenk H.-P."/>
        </authorList>
    </citation>
    <scope>NUCLEOTIDE SEQUENCE [LARGE SCALE GENOMIC DNA]</scope>
    <source>
        <strain evidence="1 2">DSM 44711</strain>
    </source>
</reference>
<accession>A0AAE4CZA5</accession>